<dbReference type="GO" id="GO:0004865">
    <property type="term" value="F:protein serine/threonine phosphatase inhibitor activity"/>
    <property type="evidence" value="ECO:0007669"/>
    <property type="project" value="InterPro"/>
</dbReference>
<feature type="region of interest" description="Disordered" evidence="2">
    <location>
        <begin position="80"/>
        <end position="103"/>
    </location>
</feature>
<dbReference type="InterPro" id="IPR026716">
    <property type="entry name" value="PBIR1/2/3"/>
</dbReference>
<feature type="region of interest" description="Disordered" evidence="2">
    <location>
        <begin position="1"/>
        <end position="48"/>
    </location>
</feature>
<dbReference type="AlphaFoldDB" id="A0A0B2VZX4"/>
<feature type="compositionally biased region" description="Polar residues" evidence="2">
    <location>
        <begin position="1"/>
        <end position="10"/>
    </location>
</feature>
<evidence type="ECO:0000256" key="2">
    <source>
        <dbReference type="SAM" id="MobiDB-lite"/>
    </source>
</evidence>
<evidence type="ECO:0000313" key="3">
    <source>
        <dbReference type="EMBL" id="KHN86902.1"/>
    </source>
</evidence>
<dbReference type="STRING" id="6265.A0A0B2VZX4"/>
<evidence type="ECO:0000256" key="1">
    <source>
        <dbReference type="ARBA" id="ARBA00006725"/>
    </source>
</evidence>
<feature type="region of interest" description="Disordered" evidence="2">
    <location>
        <begin position="426"/>
        <end position="446"/>
    </location>
</feature>
<dbReference type="OrthoDB" id="10036177at2759"/>
<proteinExistence type="inferred from homology"/>
<keyword evidence="4" id="KW-1185">Reference proteome</keyword>
<dbReference type="Proteomes" id="UP000031036">
    <property type="component" value="Unassembled WGS sequence"/>
</dbReference>
<dbReference type="PANTHER" id="PTHR22227">
    <property type="entry name" value="FAMILY WITH SEQUENCE SIMILARITY 122B ISOFORM X1"/>
    <property type="match status" value="1"/>
</dbReference>
<reference evidence="3 4" key="1">
    <citation type="submission" date="2014-11" db="EMBL/GenBank/DDBJ databases">
        <title>Genetic blueprint of the zoonotic pathogen Toxocara canis.</title>
        <authorList>
            <person name="Zhu X.-Q."/>
            <person name="Korhonen P.K."/>
            <person name="Cai H."/>
            <person name="Young N.D."/>
            <person name="Nejsum P."/>
            <person name="von Samson-Himmelstjerna G."/>
            <person name="Boag P.R."/>
            <person name="Tan P."/>
            <person name="Li Q."/>
            <person name="Min J."/>
            <person name="Yang Y."/>
            <person name="Wang X."/>
            <person name="Fang X."/>
            <person name="Hall R.S."/>
            <person name="Hofmann A."/>
            <person name="Sternberg P.W."/>
            <person name="Jex A.R."/>
            <person name="Gasser R.B."/>
        </authorList>
    </citation>
    <scope>NUCLEOTIDE SEQUENCE [LARGE SCALE GENOMIC DNA]</scope>
    <source>
        <strain evidence="3">PN_DK_2014</strain>
    </source>
</reference>
<comment type="similarity">
    <text evidence="1">Belongs to the FAM122 family.</text>
</comment>
<feature type="compositionally biased region" description="Low complexity" evidence="2">
    <location>
        <begin position="23"/>
        <end position="34"/>
    </location>
</feature>
<feature type="compositionally biased region" description="Polar residues" evidence="2">
    <location>
        <begin position="80"/>
        <end position="98"/>
    </location>
</feature>
<dbReference type="EMBL" id="JPKZ01000509">
    <property type="protein sequence ID" value="KHN86902.1"/>
    <property type="molecule type" value="Genomic_DNA"/>
</dbReference>
<gene>
    <name evidence="3" type="ORF">Tcan_15112</name>
</gene>
<evidence type="ECO:0000313" key="4">
    <source>
        <dbReference type="Proteomes" id="UP000031036"/>
    </source>
</evidence>
<feature type="compositionally biased region" description="Polar residues" evidence="2">
    <location>
        <begin position="330"/>
        <end position="345"/>
    </location>
</feature>
<sequence length="481" mass="51309">MSSNELTITDRTLEVGTAGKPHSPCSARSSPFSSNISETELDASSLSPHSSCSSLNHLNVSSSTTAGANSQSKLFALSSSTPTRCIEPTSQTQVTGSNDADAHVKMRLGNTRDDSDSDSMEEDSNSCCNDLLNSSFGSGYLGERLRGCEAAWRHHVDAASLPHDLGRKFSLNSAILHPGTSSPSTSGRCSPVAVQLRVGMPSRSRVANIRRESNCSVESEAAHEKLIKIAHQVSMGFEDFSIAEKERKRTHSLSEPISILTNAFLPHSCSPSPTRIVDIQKQCYSPSTQQIVRNNITYSPSPSPTPSPTRRIMRSLSPIAVRQLAKRRYTGSTGVDSDGESSSPGVSAPKRACVQQWTGVASGSASPLANERLSAYAFPSPDSCSPGALDRLNGSAFPAPFPPFRMLLDPAIERLRLPPLVSPMDSDECASAAGDEEPSQSPPPNSDTKCWGICDDLFDCGVGSAGLLGAVVFYVWTSWLK</sequence>
<organism evidence="3 4">
    <name type="scientific">Toxocara canis</name>
    <name type="common">Canine roundworm</name>
    <dbReference type="NCBI Taxonomy" id="6265"/>
    <lineage>
        <taxon>Eukaryota</taxon>
        <taxon>Metazoa</taxon>
        <taxon>Ecdysozoa</taxon>
        <taxon>Nematoda</taxon>
        <taxon>Chromadorea</taxon>
        <taxon>Rhabditida</taxon>
        <taxon>Spirurina</taxon>
        <taxon>Ascaridomorpha</taxon>
        <taxon>Ascaridoidea</taxon>
        <taxon>Toxocaridae</taxon>
        <taxon>Toxocara</taxon>
    </lineage>
</organism>
<accession>A0A0B2VZX4</accession>
<protein>
    <submittedName>
        <fullName evidence="3">Uncharacterized protein</fullName>
    </submittedName>
</protein>
<comment type="caution">
    <text evidence="3">The sequence shown here is derived from an EMBL/GenBank/DDBJ whole genome shotgun (WGS) entry which is preliminary data.</text>
</comment>
<feature type="region of interest" description="Disordered" evidence="2">
    <location>
        <begin position="327"/>
        <end position="350"/>
    </location>
</feature>
<dbReference type="PANTHER" id="PTHR22227:SF6">
    <property type="entry name" value="FAMILY WITH SEQUENCE SIMILARITY 122B ISOFORM X1"/>
    <property type="match status" value="1"/>
</dbReference>
<name>A0A0B2VZX4_TOXCA</name>